<name>A0A1X0ZXI4_PSEPU</name>
<reference evidence="1 2" key="1">
    <citation type="submission" date="2017-04" db="EMBL/GenBank/DDBJ databases">
        <title>Presence of VIM-2 positive Pseudomonas species in chickens and their surrounding environment.</title>
        <authorList>
            <person name="Zhang R."/>
        </authorList>
    </citation>
    <scope>NUCLEOTIDE SEQUENCE [LARGE SCALE GENOMIC DNA]</scope>
    <source>
        <strain evidence="1 2">DZ-C18</strain>
    </source>
</reference>
<protein>
    <submittedName>
        <fullName evidence="1">Uncharacterized protein</fullName>
    </submittedName>
</protein>
<comment type="caution">
    <text evidence="1">The sequence shown here is derived from an EMBL/GenBank/DDBJ whole genome shotgun (WGS) entry which is preliminary data.</text>
</comment>
<evidence type="ECO:0000313" key="1">
    <source>
        <dbReference type="EMBL" id="ORL64354.1"/>
    </source>
</evidence>
<organism evidence="1 2">
    <name type="scientific">Pseudomonas putida</name>
    <name type="common">Arthrobacter siderocapsulatus</name>
    <dbReference type="NCBI Taxonomy" id="303"/>
    <lineage>
        <taxon>Bacteria</taxon>
        <taxon>Pseudomonadati</taxon>
        <taxon>Pseudomonadota</taxon>
        <taxon>Gammaproteobacteria</taxon>
        <taxon>Pseudomonadales</taxon>
        <taxon>Pseudomonadaceae</taxon>
        <taxon>Pseudomonas</taxon>
    </lineage>
</organism>
<dbReference type="EMBL" id="NBWC01000014">
    <property type="protein sequence ID" value="ORL64354.1"/>
    <property type="molecule type" value="Genomic_DNA"/>
</dbReference>
<dbReference type="Proteomes" id="UP000193675">
    <property type="component" value="Unassembled WGS sequence"/>
</dbReference>
<accession>A0A1X0ZXI4</accession>
<gene>
    <name evidence="1" type="ORF">B7H17_12175</name>
</gene>
<evidence type="ECO:0000313" key="2">
    <source>
        <dbReference type="Proteomes" id="UP000193675"/>
    </source>
</evidence>
<sequence length="67" mass="7390">MTIVARTVSGKAFHYTGLHANVMRQLVAGDFYLYSPTQMCVVYGTQTQLGNLFPTPLLIEITQPLTA</sequence>
<proteinExistence type="predicted"/>
<dbReference type="AlphaFoldDB" id="A0A1X0ZXI4"/>